<feature type="region of interest" description="Disordered" evidence="1">
    <location>
        <begin position="1"/>
        <end position="67"/>
    </location>
</feature>
<evidence type="ECO:0000313" key="3">
    <source>
        <dbReference type="Proteomes" id="UP001157126"/>
    </source>
</evidence>
<dbReference type="RefSeq" id="WP_284304083.1">
    <property type="nucleotide sequence ID" value="NZ_BSUO01000001.1"/>
</dbReference>
<name>A0ABQ6IUG0_9MICO</name>
<proteinExistence type="predicted"/>
<keyword evidence="3" id="KW-1185">Reference proteome</keyword>
<dbReference type="Proteomes" id="UP001157126">
    <property type="component" value="Unassembled WGS sequence"/>
</dbReference>
<evidence type="ECO:0000256" key="1">
    <source>
        <dbReference type="SAM" id="MobiDB-lite"/>
    </source>
</evidence>
<feature type="compositionally biased region" description="Basic and acidic residues" evidence="1">
    <location>
        <begin position="1"/>
        <end position="21"/>
    </location>
</feature>
<reference evidence="3" key="1">
    <citation type="journal article" date="2019" name="Int. J. Syst. Evol. Microbiol.">
        <title>The Global Catalogue of Microorganisms (GCM) 10K type strain sequencing project: providing services to taxonomists for standard genome sequencing and annotation.</title>
        <authorList>
            <consortium name="The Broad Institute Genomics Platform"/>
            <consortium name="The Broad Institute Genome Sequencing Center for Infectious Disease"/>
            <person name="Wu L."/>
            <person name="Ma J."/>
        </authorList>
    </citation>
    <scope>NUCLEOTIDE SEQUENCE [LARGE SCALE GENOMIC DNA]</scope>
    <source>
        <strain evidence="3">NBRC 113072</strain>
    </source>
</reference>
<dbReference type="EMBL" id="BSUO01000001">
    <property type="protein sequence ID" value="GMA40372.1"/>
    <property type="molecule type" value="Genomic_DNA"/>
</dbReference>
<organism evidence="2 3">
    <name type="scientific">Mobilicoccus caccae</name>
    <dbReference type="NCBI Taxonomy" id="1859295"/>
    <lineage>
        <taxon>Bacteria</taxon>
        <taxon>Bacillati</taxon>
        <taxon>Actinomycetota</taxon>
        <taxon>Actinomycetes</taxon>
        <taxon>Micrococcales</taxon>
        <taxon>Dermatophilaceae</taxon>
        <taxon>Mobilicoccus</taxon>
    </lineage>
</organism>
<evidence type="ECO:0000313" key="2">
    <source>
        <dbReference type="EMBL" id="GMA40372.1"/>
    </source>
</evidence>
<comment type="caution">
    <text evidence="2">The sequence shown here is derived from an EMBL/GenBank/DDBJ whole genome shotgun (WGS) entry which is preliminary data.</text>
</comment>
<gene>
    <name evidence="2" type="ORF">GCM10025883_24170</name>
</gene>
<accession>A0ABQ6IUG0</accession>
<protein>
    <submittedName>
        <fullName evidence="2">Uncharacterized protein</fullName>
    </submittedName>
</protein>
<sequence length="67" mass="7380">MKSEQTPRKDRHERTAERLEELPPDADADQMADRDTSADTEEDETAAGPAERNDPGNDNPATTSPVE</sequence>